<reference evidence="2 3" key="1">
    <citation type="submission" date="2016-10" db="EMBL/GenBank/DDBJ databases">
        <authorList>
            <person name="de Groot N.N."/>
        </authorList>
    </citation>
    <scope>NUCLEOTIDE SEQUENCE [LARGE SCALE GENOMIC DNA]</scope>
    <source>
        <strain evidence="2 3">Nm22</strain>
    </source>
</reference>
<dbReference type="InterPro" id="IPR053728">
    <property type="entry name" value="Alginate_Permeability_Chnl"/>
</dbReference>
<proteinExistence type="predicted"/>
<protein>
    <submittedName>
        <fullName evidence="2">Alginate export</fullName>
    </submittedName>
</protein>
<dbReference type="Pfam" id="PF13372">
    <property type="entry name" value="Alginate_exp"/>
    <property type="match status" value="1"/>
</dbReference>
<evidence type="ECO:0000313" key="2">
    <source>
        <dbReference type="EMBL" id="SEM69601.1"/>
    </source>
</evidence>
<evidence type="ECO:0000259" key="1">
    <source>
        <dbReference type="Pfam" id="PF13372"/>
    </source>
</evidence>
<dbReference type="InterPro" id="IPR025388">
    <property type="entry name" value="Alginate_export_dom"/>
</dbReference>
<dbReference type="Proteomes" id="UP000199459">
    <property type="component" value="Unassembled WGS sequence"/>
</dbReference>
<name>A0A1H8AG61_9PROT</name>
<feature type="domain" description="Alginate export" evidence="1">
    <location>
        <begin position="196"/>
        <end position="495"/>
    </location>
</feature>
<organism evidence="2 3">
    <name type="scientific">Nitrosomonas marina</name>
    <dbReference type="NCBI Taxonomy" id="917"/>
    <lineage>
        <taxon>Bacteria</taxon>
        <taxon>Pseudomonadati</taxon>
        <taxon>Pseudomonadota</taxon>
        <taxon>Betaproteobacteria</taxon>
        <taxon>Nitrosomonadales</taxon>
        <taxon>Nitrosomonadaceae</taxon>
        <taxon>Nitrosomonas</taxon>
    </lineage>
</organism>
<evidence type="ECO:0000313" key="3">
    <source>
        <dbReference type="Proteomes" id="UP000199459"/>
    </source>
</evidence>
<dbReference type="EMBL" id="FOCP01000001">
    <property type="protein sequence ID" value="SEM69601.1"/>
    <property type="molecule type" value="Genomic_DNA"/>
</dbReference>
<sequence>MIFLTVNVQIDFVSCLVRNSKFQILICVTGIFLSVSNAVATTDTKSLGQLNKHLRIDGELMGSYELWDFFRPEPAVNNNNTYDLWVLRARMGALLTTPVVEVYGQAQYIGLYDLPNDSVAVPGGPLGLGAGYFLINQESTNVHDIFLKQGFAKIKLDSMGIHGASIKLGRFAFADGLEYKTGIAKFDALKQRRIGQRLIGGFNAIYVGRSFDGFSIAYDQPAFNWTVSGLRPTQGALSADGQKQIEDINMIYTALTAKKDAVVPGVEGRLFYINYDDDRDTQVVDNRSLETRPRLNEEKVDLHTIGAHLLSLQQVGPGSIDSLLWGAYQFGRWTDQDHQAWAISAELGYQWSRLPFKPWLRAIYYQSSGDGNAEDNTHKTFFSMVPSGRIFAKFPFFDQMNIRDAFIELNVTPTEKSQVSINLHHLTLANDNDLLYRGLGASTKSGAFGYVGKLSGGSSDVGQLIDISFRYIFNKQLAMRMYYGRAFGGNVIQHNFKGKHNANSFWADFTFSF</sequence>
<accession>A0A1H8AG61</accession>
<gene>
    <name evidence="2" type="ORF">SAMN05216325_101125</name>
</gene>
<dbReference type="Gene3D" id="2.40.160.100">
    <property type="match status" value="1"/>
</dbReference>
<dbReference type="AlphaFoldDB" id="A0A1H8AG61"/>
<dbReference type="OrthoDB" id="9806824at2"/>